<comment type="caution">
    <text evidence="3">The sequence shown here is derived from an EMBL/GenBank/DDBJ whole genome shotgun (WGS) entry which is preliminary data.</text>
</comment>
<dbReference type="CDD" id="cd19088">
    <property type="entry name" value="AKR_AKR13B1"/>
    <property type="match status" value="1"/>
</dbReference>
<gene>
    <name evidence="3" type="ORF">CGL56_07590</name>
</gene>
<dbReference type="Gene3D" id="3.20.20.100">
    <property type="entry name" value="NADP-dependent oxidoreductase domain"/>
    <property type="match status" value="1"/>
</dbReference>
<name>A0A2G0CH69_9BACT</name>
<sequence>MLTTQNNTAAQSGTYSLGGDITIHRLGYGAMRITGDGIWGPPKDRDEALRVLRATRDLGINFIDTADSYGPNVSEELIAEALHPYPEELLIATKGGLERTGPNEWPVNGRPEHLEAALKGSLKRLKLERIDLYQLHRFDKKVPADEFLGKLAELQQQGLIRHLGLSEVNVDQIKQAQQHFEVVSVQNKFSLTDRQWADEVAWTRENDIAFIPWYPLDAGALENPELQRIARKYDSSIYQIAIAWLLAHSDNILPIPGTSSVKHLKENTRAAAIDLEEEDLQTLNDLI</sequence>
<dbReference type="AlphaFoldDB" id="A0A2G0CH69"/>
<dbReference type="GO" id="GO:0016491">
    <property type="term" value="F:oxidoreductase activity"/>
    <property type="evidence" value="ECO:0007669"/>
    <property type="project" value="UniProtKB-KW"/>
</dbReference>
<reference evidence="3 4" key="1">
    <citation type="submission" date="2017-10" db="EMBL/GenBank/DDBJ databases">
        <title>The draft genome sequence of Lewinella marina KCTC 32374.</title>
        <authorList>
            <person name="Wang K."/>
        </authorList>
    </citation>
    <scope>NUCLEOTIDE SEQUENCE [LARGE SCALE GENOMIC DNA]</scope>
    <source>
        <strain evidence="3 4">MKG-38</strain>
    </source>
</reference>
<dbReference type="InterPro" id="IPR023210">
    <property type="entry name" value="NADP_OxRdtase_dom"/>
</dbReference>
<evidence type="ECO:0000313" key="3">
    <source>
        <dbReference type="EMBL" id="PHK99308.1"/>
    </source>
</evidence>
<feature type="domain" description="NADP-dependent oxidoreductase" evidence="2">
    <location>
        <begin position="25"/>
        <end position="286"/>
    </location>
</feature>
<dbReference type="InterPro" id="IPR050791">
    <property type="entry name" value="Aldo-Keto_reductase"/>
</dbReference>
<dbReference type="InterPro" id="IPR020471">
    <property type="entry name" value="AKR"/>
</dbReference>
<dbReference type="InterPro" id="IPR036812">
    <property type="entry name" value="NAD(P)_OxRdtase_dom_sf"/>
</dbReference>
<dbReference type="PRINTS" id="PR00069">
    <property type="entry name" value="ALDKETRDTASE"/>
</dbReference>
<dbReference type="EMBL" id="PDLO01000002">
    <property type="protein sequence ID" value="PHK99308.1"/>
    <property type="molecule type" value="Genomic_DNA"/>
</dbReference>
<dbReference type="PANTHER" id="PTHR43625:SF40">
    <property type="entry name" value="ALDO-KETO REDUCTASE YAKC [NADP(+)]"/>
    <property type="match status" value="1"/>
</dbReference>
<dbReference type="Proteomes" id="UP000226437">
    <property type="component" value="Unassembled WGS sequence"/>
</dbReference>
<dbReference type="OrthoDB" id="9773828at2"/>
<evidence type="ECO:0000256" key="1">
    <source>
        <dbReference type="ARBA" id="ARBA00023002"/>
    </source>
</evidence>
<dbReference type="GO" id="GO:0005737">
    <property type="term" value="C:cytoplasm"/>
    <property type="evidence" value="ECO:0007669"/>
    <property type="project" value="TreeGrafter"/>
</dbReference>
<accession>A0A2G0CH69</accession>
<dbReference type="SUPFAM" id="SSF51430">
    <property type="entry name" value="NAD(P)-linked oxidoreductase"/>
    <property type="match status" value="1"/>
</dbReference>
<organism evidence="3 4">
    <name type="scientific">Neolewinella marina</name>
    <dbReference type="NCBI Taxonomy" id="438751"/>
    <lineage>
        <taxon>Bacteria</taxon>
        <taxon>Pseudomonadati</taxon>
        <taxon>Bacteroidota</taxon>
        <taxon>Saprospiria</taxon>
        <taxon>Saprospirales</taxon>
        <taxon>Lewinellaceae</taxon>
        <taxon>Neolewinella</taxon>
    </lineage>
</organism>
<proteinExistence type="predicted"/>
<protein>
    <submittedName>
        <fullName evidence="3">Oxidoreductase</fullName>
    </submittedName>
</protein>
<dbReference type="RefSeq" id="WP_099105923.1">
    <property type="nucleotide sequence ID" value="NZ_JAATJF010000002.1"/>
</dbReference>
<evidence type="ECO:0000259" key="2">
    <source>
        <dbReference type="Pfam" id="PF00248"/>
    </source>
</evidence>
<keyword evidence="4" id="KW-1185">Reference proteome</keyword>
<keyword evidence="1" id="KW-0560">Oxidoreductase</keyword>
<evidence type="ECO:0000313" key="4">
    <source>
        <dbReference type="Proteomes" id="UP000226437"/>
    </source>
</evidence>
<dbReference type="PANTHER" id="PTHR43625">
    <property type="entry name" value="AFLATOXIN B1 ALDEHYDE REDUCTASE"/>
    <property type="match status" value="1"/>
</dbReference>
<dbReference type="Pfam" id="PF00248">
    <property type="entry name" value="Aldo_ket_red"/>
    <property type="match status" value="1"/>
</dbReference>